<dbReference type="GO" id="GO:0005730">
    <property type="term" value="C:nucleolus"/>
    <property type="evidence" value="ECO:0007669"/>
    <property type="project" value="TreeGrafter"/>
</dbReference>
<evidence type="ECO:0000313" key="3">
    <source>
        <dbReference type="EMBL" id="CAF4291332.1"/>
    </source>
</evidence>
<dbReference type="EMBL" id="CAJOBJ010034345">
    <property type="protein sequence ID" value="CAF4291332.1"/>
    <property type="molecule type" value="Genomic_DNA"/>
</dbReference>
<gene>
    <name evidence="2" type="ORF">BYL167_LOCUS22261</name>
    <name evidence="3" type="ORF">GIL414_LOCUS25421</name>
</gene>
<dbReference type="GO" id="GO:0000447">
    <property type="term" value="P:endonucleolytic cleavage in ITS1 to separate SSU-rRNA from 5.8S rRNA and LSU-rRNA from tricistronic rRNA transcript (SSU-rRNA, 5.8S rRNA, LSU-rRNA)"/>
    <property type="evidence" value="ECO:0007669"/>
    <property type="project" value="TreeGrafter"/>
</dbReference>
<feature type="region of interest" description="Disordered" evidence="1">
    <location>
        <begin position="1"/>
        <end position="20"/>
    </location>
</feature>
<dbReference type="PANTHER" id="PTHR14490">
    <property type="entry name" value="ZINC FINGER, ZZ TYPE"/>
    <property type="match status" value="1"/>
</dbReference>
<organism evidence="2 4">
    <name type="scientific">Rotaria magnacalcarata</name>
    <dbReference type="NCBI Taxonomy" id="392030"/>
    <lineage>
        <taxon>Eukaryota</taxon>
        <taxon>Metazoa</taxon>
        <taxon>Spiralia</taxon>
        <taxon>Gnathifera</taxon>
        <taxon>Rotifera</taxon>
        <taxon>Eurotatoria</taxon>
        <taxon>Bdelloidea</taxon>
        <taxon>Philodinida</taxon>
        <taxon>Philodinidae</taxon>
        <taxon>Rotaria</taxon>
    </lineage>
</organism>
<feature type="non-terminal residue" evidence="2">
    <location>
        <position position="90"/>
    </location>
</feature>
<reference evidence="2" key="1">
    <citation type="submission" date="2021-02" db="EMBL/GenBank/DDBJ databases">
        <authorList>
            <person name="Nowell W R."/>
        </authorList>
    </citation>
    <scope>NUCLEOTIDE SEQUENCE</scope>
</reference>
<dbReference type="InterPro" id="IPR018034">
    <property type="entry name" value="Kri1"/>
</dbReference>
<dbReference type="Proteomes" id="UP000681967">
    <property type="component" value="Unassembled WGS sequence"/>
</dbReference>
<dbReference type="PANTHER" id="PTHR14490:SF5">
    <property type="entry name" value="PROTEIN KRI1 HOMOLOG"/>
    <property type="match status" value="1"/>
</dbReference>
<feature type="compositionally biased region" description="Polar residues" evidence="1">
    <location>
        <begin position="49"/>
        <end position="58"/>
    </location>
</feature>
<feature type="non-terminal residue" evidence="2">
    <location>
        <position position="1"/>
    </location>
</feature>
<dbReference type="Proteomes" id="UP000681720">
    <property type="component" value="Unassembled WGS sequence"/>
</dbReference>
<dbReference type="AlphaFoldDB" id="A0A8S2RI91"/>
<evidence type="ECO:0000313" key="2">
    <source>
        <dbReference type="EMBL" id="CAF4167681.1"/>
    </source>
</evidence>
<name>A0A8S2RI91_9BILA</name>
<feature type="region of interest" description="Disordered" evidence="1">
    <location>
        <begin position="49"/>
        <end position="71"/>
    </location>
</feature>
<proteinExistence type="predicted"/>
<protein>
    <submittedName>
        <fullName evidence="2">Uncharacterized protein</fullName>
    </submittedName>
</protein>
<evidence type="ECO:0000313" key="4">
    <source>
        <dbReference type="Proteomes" id="UP000681967"/>
    </source>
</evidence>
<evidence type="ECO:0000256" key="1">
    <source>
        <dbReference type="SAM" id="MobiDB-lite"/>
    </source>
</evidence>
<sequence>SDIEDSSDDESEDDNAEDWTDDVEKEFLRCYSILKKRDPKIYDSNTQFFNTTESSSANDSHETNKRKKEKKMTLKDAEIQYAFAEAMHKD</sequence>
<comment type="caution">
    <text evidence="2">The sequence shown here is derived from an EMBL/GenBank/DDBJ whole genome shotgun (WGS) entry which is preliminary data.</text>
</comment>
<dbReference type="EMBL" id="CAJOBH010012158">
    <property type="protein sequence ID" value="CAF4167681.1"/>
    <property type="molecule type" value="Genomic_DNA"/>
</dbReference>
<dbReference type="GO" id="GO:0030686">
    <property type="term" value="C:90S preribosome"/>
    <property type="evidence" value="ECO:0007669"/>
    <property type="project" value="TreeGrafter"/>
</dbReference>
<accession>A0A8S2RI91</accession>